<sequence>MTSPWRRLLLPILCLIPVLVVLVGLGTWQVQRLQWKTALLAQFAAAEAGPAAPLSGEPEPYRKVFAEGRFRHDREATLGVEVRGAVLGTHLLTPLERDGAAPLLVNRGWVPLDGGAIARPDGVVRVEGYTRPAEPAGSMSATDDPAKRRFYSFDPAAIGPAIGEPGLAPFGLVALGPVGTALPQPAQHLPEPPNSHLGYAITWYGLALAALGVFIAWARIRLKEPA</sequence>
<feature type="transmembrane region" description="Helical" evidence="6">
    <location>
        <begin position="197"/>
        <end position="218"/>
    </location>
</feature>
<dbReference type="Proteomes" id="UP001518989">
    <property type="component" value="Unassembled WGS sequence"/>
</dbReference>
<evidence type="ECO:0000256" key="3">
    <source>
        <dbReference type="ARBA" id="ARBA00022692"/>
    </source>
</evidence>
<evidence type="ECO:0000256" key="1">
    <source>
        <dbReference type="ARBA" id="ARBA00004370"/>
    </source>
</evidence>
<organism evidence="7 8">
    <name type="scientific">Roseomonas haemaphysalidis</name>
    <dbReference type="NCBI Taxonomy" id="2768162"/>
    <lineage>
        <taxon>Bacteria</taxon>
        <taxon>Pseudomonadati</taxon>
        <taxon>Pseudomonadota</taxon>
        <taxon>Alphaproteobacteria</taxon>
        <taxon>Acetobacterales</taxon>
        <taxon>Roseomonadaceae</taxon>
        <taxon>Roseomonas</taxon>
    </lineage>
</organism>
<dbReference type="CDD" id="cd06662">
    <property type="entry name" value="SURF1"/>
    <property type="match status" value="1"/>
</dbReference>
<comment type="subcellular location">
    <subcellularLocation>
        <location evidence="6">Cell membrane</location>
        <topology evidence="6">Multi-pass membrane protein</topology>
    </subcellularLocation>
    <subcellularLocation>
        <location evidence="1">Membrane</location>
    </subcellularLocation>
</comment>
<accession>A0ABS3KV91</accession>
<proteinExistence type="inferred from homology"/>
<gene>
    <name evidence="7" type="ORF">IAI61_20410</name>
</gene>
<evidence type="ECO:0000313" key="8">
    <source>
        <dbReference type="Proteomes" id="UP001518989"/>
    </source>
</evidence>
<comment type="caution">
    <text evidence="6">Lacks conserved residue(s) required for the propagation of feature annotation.</text>
</comment>
<keyword evidence="4 6" id="KW-1133">Transmembrane helix</keyword>
<dbReference type="PANTHER" id="PTHR23427:SF2">
    <property type="entry name" value="SURFEIT LOCUS PROTEIN 1"/>
    <property type="match status" value="1"/>
</dbReference>
<dbReference type="PANTHER" id="PTHR23427">
    <property type="entry name" value="SURFEIT LOCUS PROTEIN"/>
    <property type="match status" value="1"/>
</dbReference>
<dbReference type="RefSeq" id="WP_207419574.1">
    <property type="nucleotide sequence ID" value="NZ_CP061177.1"/>
</dbReference>
<comment type="caution">
    <text evidence="7">The sequence shown here is derived from an EMBL/GenBank/DDBJ whole genome shotgun (WGS) entry which is preliminary data.</text>
</comment>
<evidence type="ECO:0000256" key="2">
    <source>
        <dbReference type="ARBA" id="ARBA00007165"/>
    </source>
</evidence>
<evidence type="ECO:0000256" key="6">
    <source>
        <dbReference type="RuleBase" id="RU363076"/>
    </source>
</evidence>
<comment type="similarity">
    <text evidence="2 6">Belongs to the SURF1 family.</text>
</comment>
<keyword evidence="6" id="KW-1003">Cell membrane</keyword>
<keyword evidence="8" id="KW-1185">Reference proteome</keyword>
<dbReference type="InterPro" id="IPR002994">
    <property type="entry name" value="Surf1/Shy1"/>
</dbReference>
<reference evidence="7 8" key="1">
    <citation type="submission" date="2020-09" db="EMBL/GenBank/DDBJ databases">
        <title>Roseomonas.</title>
        <authorList>
            <person name="Zhu W."/>
        </authorList>
    </citation>
    <scope>NUCLEOTIDE SEQUENCE [LARGE SCALE GENOMIC DNA]</scope>
    <source>
        <strain evidence="7 8">573</strain>
    </source>
</reference>
<keyword evidence="3 6" id="KW-0812">Transmembrane</keyword>
<evidence type="ECO:0000256" key="5">
    <source>
        <dbReference type="ARBA" id="ARBA00023136"/>
    </source>
</evidence>
<protein>
    <recommendedName>
        <fullName evidence="6">SURF1-like protein</fullName>
    </recommendedName>
</protein>
<dbReference type="InterPro" id="IPR045214">
    <property type="entry name" value="Surf1/Surf4"/>
</dbReference>
<evidence type="ECO:0000256" key="4">
    <source>
        <dbReference type="ARBA" id="ARBA00022989"/>
    </source>
</evidence>
<keyword evidence="5 6" id="KW-0472">Membrane</keyword>
<dbReference type="Pfam" id="PF02104">
    <property type="entry name" value="SURF1"/>
    <property type="match status" value="1"/>
</dbReference>
<name>A0ABS3KV91_9PROT</name>
<dbReference type="PROSITE" id="PS50895">
    <property type="entry name" value="SURF1"/>
    <property type="match status" value="1"/>
</dbReference>
<evidence type="ECO:0000313" key="7">
    <source>
        <dbReference type="EMBL" id="MBO1081402.1"/>
    </source>
</evidence>
<dbReference type="EMBL" id="JACTNG010000014">
    <property type="protein sequence ID" value="MBO1081402.1"/>
    <property type="molecule type" value="Genomic_DNA"/>
</dbReference>